<accession>A0A1L5NY54</accession>
<dbReference type="Proteomes" id="UP000184749">
    <property type="component" value="Plasmid pRgalIE4872d"/>
</dbReference>
<gene>
    <name evidence="1" type="ORF">IE4872_PD02298</name>
</gene>
<organism evidence="1 2">
    <name type="scientific">Rhizobium gallicum</name>
    <dbReference type="NCBI Taxonomy" id="56730"/>
    <lineage>
        <taxon>Bacteria</taxon>
        <taxon>Pseudomonadati</taxon>
        <taxon>Pseudomonadota</taxon>
        <taxon>Alphaproteobacteria</taxon>
        <taxon>Hyphomicrobiales</taxon>
        <taxon>Rhizobiaceae</taxon>
        <taxon>Rhizobium/Agrobacterium group</taxon>
        <taxon>Rhizobium</taxon>
    </lineage>
</organism>
<protein>
    <submittedName>
        <fullName evidence="1">Uncharacterized protein</fullName>
    </submittedName>
</protein>
<geneLocation type="plasmid" evidence="2">
    <name>prgalie4872d</name>
</geneLocation>
<evidence type="ECO:0000313" key="1">
    <source>
        <dbReference type="EMBL" id="APO72809.1"/>
    </source>
</evidence>
<sequence>MCLLIRMSAPPSARSGRARSARSMAVSVAARSAARWARIIRRIMDEALGSARAASCNGCGRSSLSN</sequence>
<reference evidence="1 2" key="1">
    <citation type="submission" date="2016-09" db="EMBL/GenBank/DDBJ databases">
        <title>The complete genome sequences of Rhizobium gallicum, symbiovars gallicum and phaseoli, symbionts associated to common bean (Phaseolus vulgaris).</title>
        <authorList>
            <person name="Bustos P."/>
            <person name="Santamaria R.I."/>
            <person name="Perez-Carrascal O.M."/>
            <person name="Juarez S."/>
            <person name="Lozano L."/>
            <person name="Martinez-Flores I."/>
            <person name="Martinez-Romero E."/>
            <person name="Cevallos M."/>
            <person name="Romero D."/>
            <person name="Davila G."/>
            <person name="Gonzalez V."/>
        </authorList>
    </citation>
    <scope>NUCLEOTIDE SEQUENCE [LARGE SCALE GENOMIC DNA]</scope>
    <source>
        <strain evidence="1 2">IE4872</strain>
        <plasmid evidence="2">prgalie4872d</plasmid>
    </source>
</reference>
<dbReference type="EMBL" id="CP017105">
    <property type="protein sequence ID" value="APO72809.1"/>
    <property type="molecule type" value="Genomic_DNA"/>
</dbReference>
<dbReference type="AlphaFoldDB" id="A0A1L5NY54"/>
<proteinExistence type="predicted"/>
<evidence type="ECO:0000313" key="2">
    <source>
        <dbReference type="Proteomes" id="UP000184749"/>
    </source>
</evidence>
<name>A0A1L5NY54_9HYPH</name>
<keyword evidence="1" id="KW-0614">Plasmid</keyword>